<dbReference type="InterPro" id="IPR002004">
    <property type="entry name" value="PABP_HYD_C"/>
</dbReference>
<dbReference type="Gene3D" id="1.10.1900.10">
    <property type="entry name" value="c-terminal domain of poly(a) binding protein"/>
    <property type="match status" value="3"/>
</dbReference>
<dbReference type="GO" id="GO:0005737">
    <property type="term" value="C:cytoplasm"/>
    <property type="evidence" value="ECO:0007669"/>
    <property type="project" value="TreeGrafter"/>
</dbReference>
<proteinExistence type="predicted"/>
<evidence type="ECO:0000313" key="3">
    <source>
        <dbReference type="Proteomes" id="UP000271974"/>
    </source>
</evidence>
<organism evidence="2 3">
    <name type="scientific">Elysia chlorotica</name>
    <name type="common">Eastern emerald elysia</name>
    <name type="synonym">Sea slug</name>
    <dbReference type="NCBI Taxonomy" id="188477"/>
    <lineage>
        <taxon>Eukaryota</taxon>
        <taxon>Metazoa</taxon>
        <taxon>Spiralia</taxon>
        <taxon>Lophotrochozoa</taxon>
        <taxon>Mollusca</taxon>
        <taxon>Gastropoda</taxon>
        <taxon>Heterobranchia</taxon>
        <taxon>Euthyneura</taxon>
        <taxon>Panpulmonata</taxon>
        <taxon>Sacoglossa</taxon>
        <taxon>Placobranchoidea</taxon>
        <taxon>Plakobranchidae</taxon>
        <taxon>Elysia</taxon>
    </lineage>
</organism>
<keyword evidence="3" id="KW-1185">Reference proteome</keyword>
<dbReference type="OrthoDB" id="19742at2759"/>
<gene>
    <name evidence="2" type="ORF">EGW08_005032</name>
</gene>
<dbReference type="EMBL" id="RQTK01000117">
    <property type="protein sequence ID" value="RUS87192.1"/>
    <property type="molecule type" value="Genomic_DNA"/>
</dbReference>
<sequence length="264" mass="28689">MSKTIEYKCRESARSTKEVLGEHLYQKVSQALSQYELKPELQVGSRLTGMMLELPARDVTSILASDGILRSCVSQALSALVQMFPELESVAAHFREQSRTCLTQEDIGSLIYTSVAKLEPTRAAKITGMLLELDTPTLLSFLNQEDAVFPSAVEKAKRALEFSADKQPSIYSSDGGSADKKTEGLEATCMNSGVDDDGDDDVLLARLGAVIYDEALLSHPECAANIAGMLLELGVSALRDLVNDKDALVEAINKSYQVWHASLP</sequence>
<dbReference type="PANTHER" id="PTHR46276:SF1">
    <property type="entry name" value="E3 UBIQUITIN-PROTEIN LIGASE UBR5"/>
    <property type="match status" value="1"/>
</dbReference>
<dbReference type="AlphaFoldDB" id="A0A3S1BMN9"/>
<dbReference type="GO" id="GO:0034450">
    <property type="term" value="F:ubiquitin-ubiquitin ligase activity"/>
    <property type="evidence" value="ECO:0007669"/>
    <property type="project" value="TreeGrafter"/>
</dbReference>
<dbReference type="InterPro" id="IPR036053">
    <property type="entry name" value="PABP-dom"/>
</dbReference>
<dbReference type="PANTHER" id="PTHR46276">
    <property type="entry name" value="E3 UBIQUITIN-PROTEIN LIGASE UBR5"/>
    <property type="match status" value="1"/>
</dbReference>
<evidence type="ECO:0000313" key="2">
    <source>
        <dbReference type="EMBL" id="RUS87192.1"/>
    </source>
</evidence>
<dbReference type="GO" id="GO:0003723">
    <property type="term" value="F:RNA binding"/>
    <property type="evidence" value="ECO:0007669"/>
    <property type="project" value="InterPro"/>
</dbReference>
<dbReference type="SUPFAM" id="SSF63570">
    <property type="entry name" value="PABC (PABP) domain"/>
    <property type="match status" value="3"/>
</dbReference>
<name>A0A3S1BMN9_ELYCH</name>
<comment type="caution">
    <text evidence="2">The sequence shown here is derived from an EMBL/GenBank/DDBJ whole genome shotgun (WGS) entry which is preliminary data.</text>
</comment>
<evidence type="ECO:0000259" key="1">
    <source>
        <dbReference type="PROSITE" id="PS51309"/>
    </source>
</evidence>
<dbReference type="STRING" id="188477.A0A3S1BMN9"/>
<dbReference type="Proteomes" id="UP000271974">
    <property type="component" value="Unassembled WGS sequence"/>
</dbReference>
<dbReference type="Pfam" id="PF00658">
    <property type="entry name" value="MLLE"/>
    <property type="match status" value="3"/>
</dbReference>
<dbReference type="SMART" id="SM00517">
    <property type="entry name" value="PolyA"/>
    <property type="match status" value="2"/>
</dbReference>
<dbReference type="GO" id="GO:0090263">
    <property type="term" value="P:positive regulation of canonical Wnt signaling pathway"/>
    <property type="evidence" value="ECO:0007669"/>
    <property type="project" value="TreeGrafter"/>
</dbReference>
<protein>
    <recommendedName>
        <fullName evidence="1">PABC domain-containing protein</fullName>
    </recommendedName>
</protein>
<accession>A0A3S1BMN9</accession>
<feature type="domain" description="PABC" evidence="1">
    <location>
        <begin position="1"/>
        <end position="85"/>
    </location>
</feature>
<dbReference type="PROSITE" id="PS51309">
    <property type="entry name" value="PABC"/>
    <property type="match status" value="1"/>
</dbReference>
<dbReference type="GO" id="GO:0000209">
    <property type="term" value="P:protein polyubiquitination"/>
    <property type="evidence" value="ECO:0007669"/>
    <property type="project" value="TreeGrafter"/>
</dbReference>
<dbReference type="GO" id="GO:0005634">
    <property type="term" value="C:nucleus"/>
    <property type="evidence" value="ECO:0007669"/>
    <property type="project" value="TreeGrafter"/>
</dbReference>
<reference evidence="2 3" key="1">
    <citation type="submission" date="2019-01" db="EMBL/GenBank/DDBJ databases">
        <title>A draft genome assembly of the solar-powered sea slug Elysia chlorotica.</title>
        <authorList>
            <person name="Cai H."/>
            <person name="Li Q."/>
            <person name="Fang X."/>
            <person name="Li J."/>
            <person name="Curtis N.E."/>
            <person name="Altenburger A."/>
            <person name="Shibata T."/>
            <person name="Feng M."/>
            <person name="Maeda T."/>
            <person name="Schwartz J.A."/>
            <person name="Shigenobu S."/>
            <person name="Lundholm N."/>
            <person name="Nishiyama T."/>
            <person name="Yang H."/>
            <person name="Hasebe M."/>
            <person name="Li S."/>
            <person name="Pierce S.K."/>
            <person name="Wang J."/>
        </authorList>
    </citation>
    <scope>NUCLEOTIDE SEQUENCE [LARGE SCALE GENOMIC DNA]</scope>
    <source>
        <strain evidence="2">EC2010</strain>
        <tissue evidence="2">Whole organism of an adult</tissue>
    </source>
</reference>